<comment type="caution">
    <text evidence="19">The sequence shown here is derived from an EMBL/GenBank/DDBJ whole genome shotgun (WGS) entry which is preliminary data.</text>
</comment>
<evidence type="ECO:0000256" key="15">
    <source>
        <dbReference type="SAM" id="MobiDB-lite"/>
    </source>
</evidence>
<dbReference type="Gene3D" id="3.30.565.10">
    <property type="entry name" value="Histidine kinase-like ATPase, C-terminal domain"/>
    <property type="match status" value="1"/>
</dbReference>
<comment type="subcellular location">
    <subcellularLocation>
        <location evidence="2">Cell membrane</location>
        <topology evidence="2">Multi-pass membrane protein</topology>
    </subcellularLocation>
</comment>
<accession>A0A841SQ44</accession>
<dbReference type="GO" id="GO:0005524">
    <property type="term" value="F:ATP binding"/>
    <property type="evidence" value="ECO:0007669"/>
    <property type="project" value="UniProtKB-KW"/>
</dbReference>
<dbReference type="Proteomes" id="UP000535838">
    <property type="component" value="Unassembled WGS sequence"/>
</dbReference>
<dbReference type="EC" id="2.7.13.3" evidence="3"/>
<dbReference type="AlphaFoldDB" id="A0A841SQ44"/>
<dbReference type="CDD" id="cd18773">
    <property type="entry name" value="PDC1_HK_sensor"/>
    <property type="match status" value="1"/>
</dbReference>
<reference evidence="19 20" key="1">
    <citation type="submission" date="2020-08" db="EMBL/GenBank/DDBJ databases">
        <title>Cohnella phylogeny.</title>
        <authorList>
            <person name="Dunlap C."/>
        </authorList>
    </citation>
    <scope>NUCLEOTIDE SEQUENCE [LARGE SCALE GENOMIC DNA]</scope>
    <source>
        <strain evidence="19 20">DSM 25241</strain>
    </source>
</reference>
<dbReference type="InterPro" id="IPR010559">
    <property type="entry name" value="Sig_transdc_His_kin_internal"/>
</dbReference>
<dbReference type="RefSeq" id="WP_185119770.1">
    <property type="nucleotide sequence ID" value="NZ_JACJVQ010000007.1"/>
</dbReference>
<feature type="coiled-coil region" evidence="14">
    <location>
        <begin position="372"/>
        <end position="411"/>
    </location>
</feature>
<evidence type="ECO:0000256" key="14">
    <source>
        <dbReference type="SAM" id="Coils"/>
    </source>
</evidence>
<dbReference type="Gene3D" id="6.10.340.10">
    <property type="match status" value="1"/>
</dbReference>
<organism evidence="19 20">
    <name type="scientific">Cohnella thailandensis</name>
    <dbReference type="NCBI Taxonomy" id="557557"/>
    <lineage>
        <taxon>Bacteria</taxon>
        <taxon>Bacillati</taxon>
        <taxon>Bacillota</taxon>
        <taxon>Bacilli</taxon>
        <taxon>Bacillales</taxon>
        <taxon>Paenibacillaceae</taxon>
        <taxon>Cohnella</taxon>
    </lineage>
</organism>
<dbReference type="CDD" id="cd06225">
    <property type="entry name" value="HAMP"/>
    <property type="match status" value="1"/>
</dbReference>
<keyword evidence="13 16" id="KW-0472">Membrane</keyword>
<name>A0A841SQ44_9BACL</name>
<dbReference type="SMART" id="SM00387">
    <property type="entry name" value="HATPase_c"/>
    <property type="match status" value="1"/>
</dbReference>
<evidence type="ECO:0000256" key="16">
    <source>
        <dbReference type="SAM" id="Phobius"/>
    </source>
</evidence>
<keyword evidence="10" id="KW-0067">ATP-binding</keyword>
<feature type="transmembrane region" description="Helical" evidence="16">
    <location>
        <begin position="314"/>
        <end position="341"/>
    </location>
</feature>
<evidence type="ECO:0000256" key="10">
    <source>
        <dbReference type="ARBA" id="ARBA00022840"/>
    </source>
</evidence>
<proteinExistence type="predicted"/>
<dbReference type="InterPro" id="IPR003594">
    <property type="entry name" value="HATPase_dom"/>
</dbReference>
<dbReference type="SUPFAM" id="SSF55874">
    <property type="entry name" value="ATPase domain of HSP90 chaperone/DNA topoisomerase II/histidine kinase"/>
    <property type="match status" value="1"/>
</dbReference>
<feature type="domain" description="HAMP" evidence="18">
    <location>
        <begin position="338"/>
        <end position="391"/>
    </location>
</feature>
<evidence type="ECO:0000313" key="20">
    <source>
        <dbReference type="Proteomes" id="UP000535838"/>
    </source>
</evidence>
<dbReference type="Gene3D" id="3.30.450.20">
    <property type="entry name" value="PAS domain"/>
    <property type="match status" value="1"/>
</dbReference>
<feature type="transmembrane region" description="Helical" evidence="16">
    <location>
        <begin position="26"/>
        <end position="50"/>
    </location>
</feature>
<dbReference type="PROSITE" id="PS50885">
    <property type="entry name" value="HAMP"/>
    <property type="match status" value="1"/>
</dbReference>
<dbReference type="SUPFAM" id="SSF158472">
    <property type="entry name" value="HAMP domain-like"/>
    <property type="match status" value="1"/>
</dbReference>
<keyword evidence="8" id="KW-0547">Nucleotide-binding</keyword>
<dbReference type="PANTHER" id="PTHR34220:SF7">
    <property type="entry name" value="SENSOR HISTIDINE KINASE YPDA"/>
    <property type="match status" value="1"/>
</dbReference>
<dbReference type="Pfam" id="PF06580">
    <property type="entry name" value="His_kinase"/>
    <property type="match status" value="1"/>
</dbReference>
<evidence type="ECO:0000313" key="19">
    <source>
        <dbReference type="EMBL" id="MBB6634533.1"/>
    </source>
</evidence>
<dbReference type="InterPro" id="IPR036890">
    <property type="entry name" value="HATPase_C_sf"/>
</dbReference>
<keyword evidence="5" id="KW-0597">Phosphoprotein</keyword>
<dbReference type="InterPro" id="IPR003660">
    <property type="entry name" value="HAMP_dom"/>
</dbReference>
<keyword evidence="11 16" id="KW-1133">Transmembrane helix</keyword>
<feature type="compositionally biased region" description="Basic and acidic residues" evidence="15">
    <location>
        <begin position="617"/>
        <end position="632"/>
    </location>
</feature>
<gene>
    <name evidence="19" type="ORF">H7B67_10470</name>
</gene>
<feature type="domain" description="Histidine kinase" evidence="17">
    <location>
        <begin position="498"/>
        <end position="613"/>
    </location>
</feature>
<keyword evidence="12" id="KW-0902">Two-component regulatory system</keyword>
<evidence type="ECO:0000256" key="12">
    <source>
        <dbReference type="ARBA" id="ARBA00023012"/>
    </source>
</evidence>
<evidence type="ECO:0000256" key="5">
    <source>
        <dbReference type="ARBA" id="ARBA00022553"/>
    </source>
</evidence>
<evidence type="ECO:0000256" key="13">
    <source>
        <dbReference type="ARBA" id="ARBA00023136"/>
    </source>
</evidence>
<protein>
    <recommendedName>
        <fullName evidence="3">histidine kinase</fullName>
        <ecNumber evidence="3">2.7.13.3</ecNumber>
    </recommendedName>
</protein>
<dbReference type="GO" id="GO:0000155">
    <property type="term" value="F:phosphorelay sensor kinase activity"/>
    <property type="evidence" value="ECO:0007669"/>
    <property type="project" value="InterPro"/>
</dbReference>
<evidence type="ECO:0000256" key="2">
    <source>
        <dbReference type="ARBA" id="ARBA00004651"/>
    </source>
</evidence>
<evidence type="ECO:0000259" key="17">
    <source>
        <dbReference type="PROSITE" id="PS50109"/>
    </source>
</evidence>
<evidence type="ECO:0000256" key="4">
    <source>
        <dbReference type="ARBA" id="ARBA00022475"/>
    </source>
</evidence>
<dbReference type="PROSITE" id="PS50109">
    <property type="entry name" value="HIS_KIN"/>
    <property type="match status" value="1"/>
</dbReference>
<keyword evidence="7 16" id="KW-0812">Transmembrane</keyword>
<keyword evidence="9 19" id="KW-0418">Kinase</keyword>
<evidence type="ECO:0000256" key="1">
    <source>
        <dbReference type="ARBA" id="ARBA00000085"/>
    </source>
</evidence>
<dbReference type="PANTHER" id="PTHR34220">
    <property type="entry name" value="SENSOR HISTIDINE KINASE YPDA"/>
    <property type="match status" value="1"/>
</dbReference>
<dbReference type="Pfam" id="PF02518">
    <property type="entry name" value="HATPase_c"/>
    <property type="match status" value="1"/>
</dbReference>
<dbReference type="InterPro" id="IPR005467">
    <property type="entry name" value="His_kinase_dom"/>
</dbReference>
<evidence type="ECO:0000256" key="9">
    <source>
        <dbReference type="ARBA" id="ARBA00022777"/>
    </source>
</evidence>
<evidence type="ECO:0000256" key="7">
    <source>
        <dbReference type="ARBA" id="ARBA00022692"/>
    </source>
</evidence>
<dbReference type="GO" id="GO:0005886">
    <property type="term" value="C:plasma membrane"/>
    <property type="evidence" value="ECO:0007669"/>
    <property type="project" value="UniProtKB-SubCell"/>
</dbReference>
<evidence type="ECO:0000256" key="11">
    <source>
        <dbReference type="ARBA" id="ARBA00022989"/>
    </source>
</evidence>
<keyword evidence="20" id="KW-1185">Reference proteome</keyword>
<sequence length="632" mass="71136">MSLPLVQAFFAAQIRFLRRFTVKRRLFFTFLIISIAPLAIVATVSFYYSYKDAAQKIESYSQQIIRQVEINTDAVVSDYETLLQTVVNEDVIQNDMKGAAGLDKLGQYRLDDEIKRMLNVKMMNNLAITGITVALLDNRYSMFVGNRMVPSIYGGTRLYGETLGRDGGGFLWMPPHLNEVKGFFQTGEKVLTLSVPIKDRWRGTNFGFAALAVRPNSFKPIMSAAGASEQGQVYVLDESGSVIYSDEEAQWGMPLDDPELIGALKKQTSDYGHFNYTVRGGSKYLLSFTRMKSTGWTIVNQIPYHYLMRSTWRILTFTIVIAGFFMLLSAYIAALVFNSIFSGIYRLMRSMRSLEMGDFQVTNMGKTGKDEIQQLTTSYDRMVDRLDDLINELYREKVVQQEMQIKALKAQINPHFLYNTLETISSLAKIHGVRGISRMTTSLSHIFRYSITGDEDIVPLRDEIRSVEHYLSIIQARYGDRMSFRIDVPQPLLECKVLKLILQPLVENAVQHGIEPKPEPGRVSISAFREGDKLRLVVADDGAGIAADRLAELNRLLESPPDSSHSKGSGSGGIGLLNVKERLWLAYRERSSFRLSSTANQGTTIELTLPIETGGSEAKEVEERVPRTDRGG</sequence>
<evidence type="ECO:0000259" key="18">
    <source>
        <dbReference type="PROSITE" id="PS50885"/>
    </source>
</evidence>
<evidence type="ECO:0000256" key="8">
    <source>
        <dbReference type="ARBA" id="ARBA00022741"/>
    </source>
</evidence>
<feature type="region of interest" description="Disordered" evidence="15">
    <location>
        <begin position="612"/>
        <end position="632"/>
    </location>
</feature>
<evidence type="ECO:0000256" key="6">
    <source>
        <dbReference type="ARBA" id="ARBA00022679"/>
    </source>
</evidence>
<keyword evidence="6" id="KW-0808">Transferase</keyword>
<dbReference type="InterPro" id="IPR050640">
    <property type="entry name" value="Bact_2-comp_sensor_kinase"/>
</dbReference>
<keyword evidence="4" id="KW-1003">Cell membrane</keyword>
<comment type="catalytic activity">
    <reaction evidence="1">
        <text>ATP + protein L-histidine = ADP + protein N-phospho-L-histidine.</text>
        <dbReference type="EC" id="2.7.13.3"/>
    </reaction>
</comment>
<evidence type="ECO:0000256" key="3">
    <source>
        <dbReference type="ARBA" id="ARBA00012438"/>
    </source>
</evidence>
<dbReference type="InterPro" id="IPR033479">
    <property type="entry name" value="dCache_1"/>
</dbReference>
<dbReference type="Pfam" id="PF02743">
    <property type="entry name" value="dCache_1"/>
    <property type="match status" value="1"/>
</dbReference>
<keyword evidence="14" id="KW-0175">Coiled coil</keyword>
<dbReference type="EMBL" id="JACJVQ010000007">
    <property type="protein sequence ID" value="MBB6634533.1"/>
    <property type="molecule type" value="Genomic_DNA"/>
</dbReference>